<dbReference type="PANTHER" id="PTHR32085:SF3">
    <property type="entry name" value="PROTEIN CSF1"/>
    <property type="match status" value="1"/>
</dbReference>
<dbReference type="Proteomes" id="UP000664169">
    <property type="component" value="Unassembled WGS sequence"/>
</dbReference>
<feature type="compositionally biased region" description="Basic and acidic residues" evidence="1">
    <location>
        <begin position="548"/>
        <end position="568"/>
    </location>
</feature>
<dbReference type="InterPro" id="IPR056779">
    <property type="entry name" value="Csf1_C"/>
</dbReference>
<keyword evidence="2" id="KW-0472">Membrane</keyword>
<dbReference type="Pfam" id="PF21678">
    <property type="entry name" value="Csf1_N"/>
    <property type="match status" value="1"/>
</dbReference>
<feature type="compositionally biased region" description="Low complexity" evidence="1">
    <location>
        <begin position="1180"/>
        <end position="1194"/>
    </location>
</feature>
<keyword evidence="6" id="KW-1185">Reference proteome</keyword>
<proteinExistence type="predicted"/>
<feature type="region of interest" description="Disordered" evidence="1">
    <location>
        <begin position="532"/>
        <end position="569"/>
    </location>
</feature>
<evidence type="ECO:0000259" key="3">
    <source>
        <dbReference type="Pfam" id="PF21678"/>
    </source>
</evidence>
<feature type="compositionally biased region" description="Pro residues" evidence="1">
    <location>
        <begin position="1157"/>
        <end position="1170"/>
    </location>
</feature>
<feature type="region of interest" description="Disordered" evidence="1">
    <location>
        <begin position="1137"/>
        <end position="1234"/>
    </location>
</feature>
<dbReference type="GO" id="GO:0006113">
    <property type="term" value="P:fermentation"/>
    <property type="evidence" value="ECO:0007669"/>
    <property type="project" value="InterPro"/>
</dbReference>
<dbReference type="PANTHER" id="PTHR32085">
    <property type="entry name" value="PROTEIN CSF1"/>
    <property type="match status" value="1"/>
</dbReference>
<evidence type="ECO:0000313" key="5">
    <source>
        <dbReference type="EMBL" id="CAF9928714.1"/>
    </source>
</evidence>
<dbReference type="InterPro" id="IPR029636">
    <property type="entry name" value="Csf1"/>
</dbReference>
<feature type="region of interest" description="Disordered" evidence="1">
    <location>
        <begin position="323"/>
        <end position="342"/>
    </location>
</feature>
<evidence type="ECO:0000313" key="6">
    <source>
        <dbReference type="Proteomes" id="UP000664169"/>
    </source>
</evidence>
<evidence type="ECO:0000256" key="2">
    <source>
        <dbReference type="SAM" id="Phobius"/>
    </source>
</evidence>
<dbReference type="GO" id="GO:0016020">
    <property type="term" value="C:membrane"/>
    <property type="evidence" value="ECO:0007669"/>
    <property type="project" value="InterPro"/>
</dbReference>
<reference evidence="5" key="1">
    <citation type="submission" date="2021-03" db="EMBL/GenBank/DDBJ databases">
        <authorList>
            <person name="Tagirdzhanova G."/>
        </authorList>
    </citation>
    <scope>NUCLEOTIDE SEQUENCE</scope>
</reference>
<sequence length="3162" mass="352704">MEAVLLPRLAPAGNFPWGFFGYLLGFGVVTILFIFYFNRALAFVLTIIVREYLWHYYNSSITIEAIQISPLAGRIFLRNVRYHGKNETISIAGGYITWKYWLRHVLHSEISDNHTNLSTDGEENKTAMPTGAYTPEQIAERLSGKTLPRIMLDIRGLEWFVYNRSQAYEAVLAAISQPSERPKTSQLGTQQQAVKINPATTHPLNIQPFKSQDEERSMEPSLAPSSTQQQAGVYTGSLELPSFLKLFPIGVRCKKAAMVMGNRSTTSILVATTSAAEGLIDARGCSSEDIYKQCFDFVLENLVIKFRRNEDYIESILDTGGKQQMHSKQAHHESRQDPVRPSKSLTKHKLLGILFQSSNPRKSLTESSIRGSSARTQHLTENQGKWLGLSRYLEPIDDELAEHGKWRSVEYAKVGTIAECPRTIVSFFWDVPGRVLQLPMADGIDAQNNSSHHINNGPAPEWGFHINIAGGTINYGPWADKERANLQNVFFPSSYSSATPAQRLKPGQLRQSTQFKIVITLDEAVHLRLHTREESKDSKWRSSTSKASRADHDRTKKTSRKHPDKDSSDANVRPAGWLYLTLAANTSCTYTMDMLASAYGFGNKLEVDVPGLHLTTSVNHGVFIHCKTFAMNCDLSNPLVWNGLRTWLFTVSCHDMEAFFLRDHAFLLTDLVNDWTSGPPNDFMTFIPFLYKFNLDFHDVKIHLNVNDANIIDVPASLADNAYLGFGAKRLSTMLEIPSTRYRPQKNAISFDSVVDNLYLELLPPTWNTLHSLLEHKRIGTVKRLMLKGYYDYYTSNSPSQTDVLTLDVDGESLMLHVYGFLIRHFMVFRENYFGDDMHFQTLEEYQHKLSILGGNPGTKSQHASSKVSNDLDVILTINARNSCLILPTRIYSAADHIKADVPLLSLDLRFTNYYMDLDVSSSPISLRKGTTADRKSTTDAYDSNTQMFLDGLWISGHRLFGLPPTEPTYVCNWDFVLGHLNGECSLDFTASLVASAQAFVFQFKDIENALPRDQQKTIHDVTFLRVKMAAVNIWLHVQDSAVQLQLGETDIEFNDLAGEIFSERLLANIPQISLSIVDTASAHRQRTQKTKGVVTYGLLRTSVFIRTATIVPNFRAQRQLQQDYIAKHDSRTERTPWLLLNSNDTLRQSGLGPQIKPKPPAMPIPPMPGPIGSEHLEEASISSSSQATPSSSARYKKQRSFLSIPSDTNTKLSSPARSAHQTLHPSAQPVIPRHDKTPLLRSVSMFATSPKLALSSPYAAPHFLLQNVEPDTKDLPSLNQAGLKPRVKTTIDPRAIEIPEDEVASSTIMVSCEPGIAAFFTPEALICIFNLMQALQPIDPSRILDEIQMTALPRVPLAFNKPKAVMSNQFRFELPQLALRFITQSTIPDAPFEWQTYEAGLSSLNLTTRVGPKRRIPDSVPLVAYLSLESFRVAVRGQQSESTDDEARVQFNLAPTIAWLHSDGKVTARTQPDGLEIISLNRKVEYLAAIVNNALTLVESIIPDLEEVTKLSNARQQTVVHFLSNSSHNLADPVFLNNASYIARATSEHARNSDTWKMVSRLRYVLDNLSRLRFQELKRVLTEPVFKLNPSQVEEVFSAFNQWRGWDLEYLRSSALMSQVFGIAASPRSPTASSGQLSFSLNLDSIIAVVDPGPTQNQIELHHIALSAESAIDPPSEFLPSSRRTTTMTLFCDETVIQVNWEILEFVEGILTRLVKSSDVETTAAVGHTAMSPSPRDGCDHRIHFVTGFETIDVGFTTINLDITSLTRSLKTSTILWQRAGSISGANTAINTDFNVSKISSHSELILVVQMLKPFLHGAFSTDPFAENTLRIWSGGGLCQKLELEIHQDLLGLLGIADLLIRDEVSYIQSLTSIISHETKGNVETPAPRSNPKAQHKIHVALLLEDYRLSLALLSSLHYVLHGHIARSMAQATVGSLLTLTTSFDVKEHVHIIENHAEPVADEISRFLLPPIGARIVLSKEESVVRATAIVSLEKVLLDASAIHALLSTSSRQEVSSFRQNVGRDLAILQSNYRAIFSAKQPEASTTQKSIPPTFFYKLELIAVGLEVEAITAKSSKQPARLVLDIGPTSLTTRNESRLRGKPLLFLEADADIGAIKVFLERTAGHGFRHCGDVLLGFSFHSGSVENEYGKIVRSINVTVTGPEINIYAETAPTIVDILGYIQQKFKDFSLSGELHGLRARRNRSKSVVQASNTGSMETKDSPLDTATVLFNTMFSVELFDLQVAWRVGDIGPISPGHDVEDLIFSIENLNLATRYANSAQLVMVNLQLQMVPKSQPSRTRSRNSALMPEVLFNVAYISTSKDRKFAFQAVGKSVDLRITPKFVLPAADLQHSMALATQDLRKVIAGWNASFIRDEKNKKVITAKRISSILIDADFAGAVINLQTLGDAKSPISPYSPANIERRNGNADQPRDLGRTSATLRTPGIAFKVEYNDHGARSRALSAEIRIDASSNTLQPSIVPLILELTNSIREVVHEKDVNPTKVTEKSNPVAVDEELMSKPVAILGDCKLNLGLRICRQKFGLSCQPIAKVEARAEFEDVYITINTVEIDDQDRFFTLSARIQNLQASVQHTYSQEATGRFAAEHIELSLMNSRHVSDMQGISAILNFGPMKLLLNVRQLHDFLLFREIWLPEELQQPQAETSPPIVNDETHGILMQRYQQVAASNPLPWNATVVVEEVDVELDLGQSLGRSSFQITRLWTASRKISNWEQNLHVGFNKIKLDCTGRLDGYLGLENMALRTSIKWPEMGETSHQIPLIQASLGFDDFKIKTSFEYQSFFVGNFSSLKFLMYNVRDGLRDRDRLVCTIDGDKIQAFCTTQSSASILALYQAMQRLILEKRQSFESSLRDIQRYYKRTAIESPHLDVPKRALTAESLSKDDAVRTPLQLQTNVVISLKQLNIGAYPRSFTDNTIFKLEALGASARFSVVLKDNSVQSSLGLSLGQVRIALSSINRGQPTEELSVDDIVRYSTGSRGGTILKVPRVNATMQTWQNFDSTMIEYIFRSSFEGKVEVGWNINRINVIRTMWNTHSKALASRLGKALPQSAVHITGVPTEKTESKEKQDKITAVVNVPISKYSYTAREAPIIETPQLRDMGEATPPLEWIGLQREKLPNLTHQIIIVPLLEVAKEVEDAYSKILGAS</sequence>
<feature type="region of interest" description="Disordered" evidence="1">
    <location>
        <begin position="211"/>
        <end position="230"/>
    </location>
</feature>
<evidence type="ECO:0008006" key="7">
    <source>
        <dbReference type="Google" id="ProtNLM"/>
    </source>
</evidence>
<dbReference type="EMBL" id="CAJPDQ010000030">
    <property type="protein sequence ID" value="CAF9928714.1"/>
    <property type="molecule type" value="Genomic_DNA"/>
</dbReference>
<feature type="domain" description="Csf1 N-terminal" evidence="3">
    <location>
        <begin position="31"/>
        <end position="865"/>
    </location>
</feature>
<protein>
    <recommendedName>
        <fullName evidence="7">Fermentation associated protein</fullName>
    </recommendedName>
</protein>
<evidence type="ECO:0000259" key="4">
    <source>
        <dbReference type="Pfam" id="PF25038"/>
    </source>
</evidence>
<feature type="compositionally biased region" description="Polar residues" evidence="1">
    <location>
        <begin position="1201"/>
        <end position="1226"/>
    </location>
</feature>
<dbReference type="OrthoDB" id="10051416at2759"/>
<feature type="transmembrane region" description="Helical" evidence="2">
    <location>
        <begin position="15"/>
        <end position="35"/>
    </location>
</feature>
<name>A0A8H3FQC8_9LECA</name>
<keyword evidence="2" id="KW-1133">Transmembrane helix</keyword>
<accession>A0A8H3FQC8</accession>
<organism evidence="5 6">
    <name type="scientific">Gomphillus americanus</name>
    <dbReference type="NCBI Taxonomy" id="1940652"/>
    <lineage>
        <taxon>Eukaryota</taxon>
        <taxon>Fungi</taxon>
        <taxon>Dikarya</taxon>
        <taxon>Ascomycota</taxon>
        <taxon>Pezizomycotina</taxon>
        <taxon>Lecanoromycetes</taxon>
        <taxon>OSLEUM clade</taxon>
        <taxon>Ostropomycetidae</taxon>
        <taxon>Ostropales</taxon>
        <taxon>Graphidaceae</taxon>
        <taxon>Gomphilloideae</taxon>
        <taxon>Gomphillus</taxon>
    </lineage>
</organism>
<dbReference type="Pfam" id="PF25038">
    <property type="entry name" value="Csf1_C"/>
    <property type="match status" value="1"/>
</dbReference>
<dbReference type="InterPro" id="IPR048636">
    <property type="entry name" value="Csf1_N"/>
</dbReference>
<comment type="caution">
    <text evidence="5">The sequence shown here is derived from an EMBL/GenBank/DDBJ whole genome shotgun (WGS) entry which is preliminary data.</text>
</comment>
<gene>
    <name evidence="5" type="ORF">GOMPHAMPRED_005216</name>
</gene>
<feature type="domain" description="Csf1 C-terminal region" evidence="4">
    <location>
        <begin position="2305"/>
        <end position="3161"/>
    </location>
</feature>
<keyword evidence="2" id="KW-0812">Transmembrane</keyword>
<feature type="compositionally biased region" description="Basic and acidic residues" evidence="1">
    <location>
        <begin position="330"/>
        <end position="340"/>
    </location>
</feature>
<evidence type="ECO:0000256" key="1">
    <source>
        <dbReference type="SAM" id="MobiDB-lite"/>
    </source>
</evidence>